<dbReference type="InterPro" id="IPR050415">
    <property type="entry name" value="MRET"/>
</dbReference>
<dbReference type="InterPro" id="IPR001709">
    <property type="entry name" value="Flavoprot_Pyr_Nucl_cyt_Rdtase"/>
</dbReference>
<sequence>MSHQVRISGRDIGFACEAEETVLDAAERAGYTLPYSCRKGVCSSCEGGLVDGKALQRGRGMISGPRGGVLFCQLRPRSDLEIAPKRIESRTPPPTKQIVAFVFRMTRPAPDVTILHLRYPANERVRFRAGQYLQVLLEDSTRRNYSMAGPPQETDGTKLHIRHIAGGYFSDRTLGGLTSGSRLHIELPFGAFFLRAEGAGRPTILLASGTGIAPIASMIEDALRCGADRPLALYWGVRREEDLYLGDAPARWQRRLPDLRFLPVLSEPSPGWHGRSGLVHRAVLEDHVDLSGHEVYACGNPAMVTAAREDFINRRGLKAEAFFADAFVPSGG</sequence>
<dbReference type="PRINTS" id="PR00371">
    <property type="entry name" value="FPNCR"/>
</dbReference>
<dbReference type="CDD" id="cd00207">
    <property type="entry name" value="fer2"/>
    <property type="match status" value="1"/>
</dbReference>
<dbReference type="Gene3D" id="3.10.20.30">
    <property type="match status" value="1"/>
</dbReference>
<dbReference type="InterPro" id="IPR039261">
    <property type="entry name" value="FNR_nucleotide-bd"/>
</dbReference>
<reference evidence="4" key="1">
    <citation type="journal article" date="2020" name="mSystems">
        <title>Genome- and Community-Level Interaction Insights into Carbon Utilization and Element Cycling Functions of Hydrothermarchaeota in Hydrothermal Sediment.</title>
        <authorList>
            <person name="Zhou Z."/>
            <person name="Liu Y."/>
            <person name="Xu W."/>
            <person name="Pan J."/>
            <person name="Luo Z.H."/>
            <person name="Li M."/>
        </authorList>
    </citation>
    <scope>NUCLEOTIDE SEQUENCE</scope>
    <source>
        <strain evidence="4">SpSt-997</strain>
    </source>
</reference>
<evidence type="ECO:0000256" key="1">
    <source>
        <dbReference type="ARBA" id="ARBA00034078"/>
    </source>
</evidence>
<dbReference type="InterPro" id="IPR036010">
    <property type="entry name" value="2Fe-2S_ferredoxin-like_sf"/>
</dbReference>
<dbReference type="PROSITE" id="PS51085">
    <property type="entry name" value="2FE2S_FER_2"/>
    <property type="match status" value="1"/>
</dbReference>
<comment type="caution">
    <text evidence="4">The sequence shown here is derived from an EMBL/GenBank/DDBJ whole genome shotgun (WGS) entry which is preliminary data.</text>
</comment>
<evidence type="ECO:0000259" key="2">
    <source>
        <dbReference type="PROSITE" id="PS51085"/>
    </source>
</evidence>
<dbReference type="InterPro" id="IPR001041">
    <property type="entry name" value="2Fe-2S_ferredoxin-type"/>
</dbReference>
<dbReference type="AlphaFoldDB" id="A0A8J4H8K1"/>
<dbReference type="GO" id="GO:0016491">
    <property type="term" value="F:oxidoreductase activity"/>
    <property type="evidence" value="ECO:0007669"/>
    <property type="project" value="InterPro"/>
</dbReference>
<dbReference type="SUPFAM" id="SSF52343">
    <property type="entry name" value="Ferredoxin reductase-like, C-terminal NADP-linked domain"/>
    <property type="match status" value="1"/>
</dbReference>
<dbReference type="Pfam" id="PF00175">
    <property type="entry name" value="NAD_binding_1"/>
    <property type="match status" value="1"/>
</dbReference>
<dbReference type="InterPro" id="IPR017927">
    <property type="entry name" value="FAD-bd_FR_type"/>
</dbReference>
<dbReference type="PROSITE" id="PS00197">
    <property type="entry name" value="2FE2S_FER_1"/>
    <property type="match status" value="1"/>
</dbReference>
<proteinExistence type="predicted"/>
<dbReference type="SUPFAM" id="SSF63380">
    <property type="entry name" value="Riboflavin synthase domain-like"/>
    <property type="match status" value="1"/>
</dbReference>
<dbReference type="PANTHER" id="PTHR47354:SF5">
    <property type="entry name" value="PROTEIN RFBI"/>
    <property type="match status" value="1"/>
</dbReference>
<feature type="domain" description="2Fe-2S ferredoxin-type" evidence="2">
    <location>
        <begin position="3"/>
        <end position="88"/>
    </location>
</feature>
<dbReference type="PROSITE" id="PS51384">
    <property type="entry name" value="FAD_FR"/>
    <property type="match status" value="1"/>
</dbReference>
<evidence type="ECO:0000313" key="4">
    <source>
        <dbReference type="EMBL" id="HGC41828.1"/>
    </source>
</evidence>
<dbReference type="Pfam" id="PF00111">
    <property type="entry name" value="Fer2"/>
    <property type="match status" value="1"/>
</dbReference>
<dbReference type="InterPro" id="IPR012675">
    <property type="entry name" value="Beta-grasp_dom_sf"/>
</dbReference>
<organism evidence="4">
    <name type="scientific">Acidicaldus sp</name>
    <dbReference type="NCBI Taxonomy" id="1872105"/>
    <lineage>
        <taxon>Bacteria</taxon>
        <taxon>Pseudomonadati</taxon>
        <taxon>Pseudomonadota</taxon>
        <taxon>Alphaproteobacteria</taxon>
        <taxon>Acetobacterales</taxon>
        <taxon>Acetobacteraceae</taxon>
        <taxon>Acidicaldus</taxon>
    </lineage>
</organism>
<dbReference type="Pfam" id="PF00970">
    <property type="entry name" value="FAD_binding_6"/>
    <property type="match status" value="1"/>
</dbReference>
<dbReference type="PANTHER" id="PTHR47354">
    <property type="entry name" value="NADH OXIDOREDUCTASE HCR"/>
    <property type="match status" value="1"/>
</dbReference>
<dbReference type="InterPro" id="IPR017938">
    <property type="entry name" value="Riboflavin_synthase-like_b-brl"/>
</dbReference>
<dbReference type="Gene3D" id="2.40.30.10">
    <property type="entry name" value="Translation factors"/>
    <property type="match status" value="1"/>
</dbReference>
<feature type="domain" description="FAD-binding FR-type" evidence="3">
    <location>
        <begin position="92"/>
        <end position="195"/>
    </location>
</feature>
<dbReference type="GO" id="GO:0051537">
    <property type="term" value="F:2 iron, 2 sulfur cluster binding"/>
    <property type="evidence" value="ECO:0007669"/>
    <property type="project" value="InterPro"/>
</dbReference>
<dbReference type="PRINTS" id="PR00410">
    <property type="entry name" value="PHEHYDRXLASE"/>
</dbReference>
<evidence type="ECO:0000259" key="3">
    <source>
        <dbReference type="PROSITE" id="PS51384"/>
    </source>
</evidence>
<dbReference type="Gene3D" id="3.40.50.80">
    <property type="entry name" value="Nucleotide-binding domain of ferredoxin-NADP reductase (FNR) module"/>
    <property type="match status" value="1"/>
</dbReference>
<gene>
    <name evidence="4" type="ORF">ENY07_01200</name>
</gene>
<dbReference type="InterPro" id="IPR001433">
    <property type="entry name" value="OxRdtase_FAD/NAD-bd"/>
</dbReference>
<accession>A0A8J4H8K1</accession>
<dbReference type="InterPro" id="IPR008333">
    <property type="entry name" value="Cbr1-like_FAD-bd_dom"/>
</dbReference>
<dbReference type="SUPFAM" id="SSF54292">
    <property type="entry name" value="2Fe-2S ferredoxin-like"/>
    <property type="match status" value="1"/>
</dbReference>
<protein>
    <submittedName>
        <fullName evidence="4">2Fe-2S iron-sulfur cluster binding domain-containing protein</fullName>
    </submittedName>
</protein>
<name>A0A8J4H8K1_9PROT</name>
<dbReference type="CDD" id="cd06189">
    <property type="entry name" value="flavin_oxioreductase"/>
    <property type="match status" value="1"/>
</dbReference>
<dbReference type="EMBL" id="DTQM01000021">
    <property type="protein sequence ID" value="HGC41828.1"/>
    <property type="molecule type" value="Genomic_DNA"/>
</dbReference>
<comment type="cofactor">
    <cofactor evidence="1">
        <name>[2Fe-2S] cluster</name>
        <dbReference type="ChEBI" id="CHEBI:190135"/>
    </cofactor>
</comment>
<dbReference type="InterPro" id="IPR006058">
    <property type="entry name" value="2Fe2S_fd_BS"/>
</dbReference>